<comment type="caution">
    <text evidence="1">The sequence shown here is derived from an EMBL/GenBank/DDBJ whole genome shotgun (WGS) entry which is preliminary data.</text>
</comment>
<evidence type="ECO:0000313" key="1">
    <source>
        <dbReference type="EMBL" id="CAD8083253.1"/>
    </source>
</evidence>
<organism evidence="1 2">
    <name type="scientific">Paramecium sonneborni</name>
    <dbReference type="NCBI Taxonomy" id="65129"/>
    <lineage>
        <taxon>Eukaryota</taxon>
        <taxon>Sar</taxon>
        <taxon>Alveolata</taxon>
        <taxon>Ciliophora</taxon>
        <taxon>Intramacronucleata</taxon>
        <taxon>Oligohymenophorea</taxon>
        <taxon>Peniculida</taxon>
        <taxon>Parameciidae</taxon>
        <taxon>Paramecium</taxon>
    </lineage>
</organism>
<proteinExistence type="predicted"/>
<accession>A0A8S1N1G0</accession>
<dbReference type="AlphaFoldDB" id="A0A8S1N1G0"/>
<dbReference type="Proteomes" id="UP000692954">
    <property type="component" value="Unassembled WGS sequence"/>
</dbReference>
<protein>
    <submittedName>
        <fullName evidence="1">Uncharacterized protein</fullName>
    </submittedName>
</protein>
<keyword evidence="2" id="KW-1185">Reference proteome</keyword>
<dbReference type="EMBL" id="CAJJDN010000044">
    <property type="protein sequence ID" value="CAD8083253.1"/>
    <property type="molecule type" value="Genomic_DNA"/>
</dbReference>
<name>A0A8S1N1G0_9CILI</name>
<sequence>MQKNHNRQNENGLQEQVISFKMSERSLLSHTGDYQIGEEQSFLHSIQLSRKGAENHFFSLDDIESVYSSNEQDINFDIEDSLIYQN</sequence>
<gene>
    <name evidence="1" type="ORF">PSON_ATCC_30995.1.T0440302</name>
</gene>
<reference evidence="1" key="1">
    <citation type="submission" date="2021-01" db="EMBL/GenBank/DDBJ databases">
        <authorList>
            <consortium name="Genoscope - CEA"/>
            <person name="William W."/>
        </authorList>
    </citation>
    <scope>NUCLEOTIDE SEQUENCE</scope>
</reference>
<evidence type="ECO:0000313" key="2">
    <source>
        <dbReference type="Proteomes" id="UP000692954"/>
    </source>
</evidence>